<dbReference type="PANTHER" id="PTHR21974">
    <property type="entry name" value="RE15880P"/>
    <property type="match status" value="1"/>
</dbReference>
<evidence type="ECO:0000313" key="2">
    <source>
        <dbReference type="EMBL" id="QIX01377.1"/>
    </source>
</evidence>
<dbReference type="PANTHER" id="PTHR21974:SF2">
    <property type="entry name" value="RE15880P"/>
    <property type="match status" value="1"/>
</dbReference>
<keyword evidence="3" id="KW-1185">Reference proteome</keyword>
<feature type="coiled-coil region" evidence="1">
    <location>
        <begin position="311"/>
        <end position="345"/>
    </location>
</feature>
<evidence type="ECO:0000256" key="1">
    <source>
        <dbReference type="SAM" id="Coils"/>
    </source>
</evidence>
<reference evidence="2 3" key="1">
    <citation type="journal article" date="2016" name="Sci. Rep.">
        <title>Peltaster fructicola genome reveals evolution from an invasive phytopathogen to an ectophytic parasite.</title>
        <authorList>
            <person name="Xu C."/>
            <person name="Chen H."/>
            <person name="Gleason M.L."/>
            <person name="Xu J.R."/>
            <person name="Liu H."/>
            <person name="Zhang R."/>
            <person name="Sun G."/>
        </authorList>
    </citation>
    <scope>NUCLEOTIDE SEQUENCE [LARGE SCALE GENOMIC DNA]</scope>
    <source>
        <strain evidence="2 3">LNHT1506</strain>
    </source>
</reference>
<organism evidence="2 3">
    <name type="scientific">Peltaster fructicola</name>
    <dbReference type="NCBI Taxonomy" id="286661"/>
    <lineage>
        <taxon>Eukaryota</taxon>
        <taxon>Fungi</taxon>
        <taxon>Dikarya</taxon>
        <taxon>Ascomycota</taxon>
        <taxon>Pezizomycotina</taxon>
        <taxon>Dothideomycetes</taxon>
        <taxon>Dothideomycetes incertae sedis</taxon>
        <taxon>Peltaster</taxon>
    </lineage>
</organism>
<evidence type="ECO:0000313" key="3">
    <source>
        <dbReference type="Proteomes" id="UP000503462"/>
    </source>
</evidence>
<dbReference type="Proteomes" id="UP000503462">
    <property type="component" value="Chromosome 5"/>
</dbReference>
<feature type="coiled-coil region" evidence="1">
    <location>
        <begin position="32"/>
        <end position="59"/>
    </location>
</feature>
<dbReference type="AlphaFoldDB" id="A0A6H0Y302"/>
<name>A0A6H0Y302_9PEZI</name>
<dbReference type="EMBL" id="CP051143">
    <property type="protein sequence ID" value="QIX01377.1"/>
    <property type="molecule type" value="Genomic_DNA"/>
</dbReference>
<proteinExistence type="predicted"/>
<accession>A0A6H0Y302</accession>
<protein>
    <submittedName>
        <fullName evidence="2">Uncharacterized protein</fullName>
    </submittedName>
</protein>
<sequence>MADIHAHIANFASKNEELLGVLERTDYAEAALKQQEVYVKDLENELTKLVQQIRTYEQKTKVEKAEFEKYRDSNIKRFAYKLGGTKGKEKFQSRSEKEEKEYYEALEQERGAKDRKDSLDHALKEAVSNRDNYKQDSDTHIGAQTELDNLYNMVFAGPTPSFPQEDQLEWQFTQARERYNNVEQAYRANWQACDIFNEARKRIHLATQYMDEARSASQWDMFGGGAMADMAERNALSRAESEASQVQGLVSQALRVYPDGVKDIPGFHISHGSIMSDMMFDNIFTDMAFHDKIKASQTRILQVQHNVEGQFAGLNQQLAGKKAELDAVQAELGNARKQLQDMRSQIFTQVGSQQPPPYQV</sequence>
<gene>
    <name evidence="2" type="ORF">AMS68_006894</name>
</gene>
<keyword evidence="1" id="KW-0175">Coiled coil</keyword>
<dbReference type="OrthoDB" id="2562743at2759"/>